<reference evidence="1 2" key="1">
    <citation type="submission" date="2020-06" db="EMBL/GenBank/DDBJ databases">
        <authorList>
            <person name="Li R."/>
            <person name="Bekaert M."/>
        </authorList>
    </citation>
    <scope>NUCLEOTIDE SEQUENCE [LARGE SCALE GENOMIC DNA]</scope>
    <source>
        <strain evidence="2">wild</strain>
    </source>
</reference>
<dbReference type="EMBL" id="CACVKT020004875">
    <property type="protein sequence ID" value="CAC5391924.1"/>
    <property type="molecule type" value="Genomic_DNA"/>
</dbReference>
<protein>
    <submittedName>
        <fullName evidence="1">Uncharacterized protein</fullName>
    </submittedName>
</protein>
<evidence type="ECO:0000313" key="1">
    <source>
        <dbReference type="EMBL" id="CAC5391924.1"/>
    </source>
</evidence>
<dbReference type="OrthoDB" id="6059739at2759"/>
<name>A0A6J8CA05_MYTCO</name>
<sequence>MPVVMTPWLTELKHCSEDLSPVHPYDIVEKLGQLNYISRDQLTEFRNIIRTAQKDTEIFHREEAKSTVLLRLANEITIEQFLEALLRAKYHVIALKLVSKCRKGILRLVVRKMEPGPGFKQAQEIYLNTKVNTHKNIFKVNPTEACRNIYELNKLKFENCQQNLKTETDKEVKMNLKQNLMKYANICVSCLFAALDAEITRWNTDFDWDECTVSSSKNKLVRLFHELDRYAKETPNPNIAEVGFFSRLAIAYAMAGQLAKAEENIETAFALSFSIPKCAELYFMYHMFVMILLFKYQKNQSGIVLVKLVSIAEEARSILQQENDDSTRYFWTRMIILRKVFCLLGLANNTELIKGHNPSQEQIDEAKEMLVEIRELGDMESRREMFFYTAKARVAQLEGDLESAIFCTELAIDCDQYKCFGETDQVQKFWEQLKNLLTKTQIDYENQQNIRNENSICTRKCFVQDYAGHSTRIDVSKHNENTTPKKIE</sequence>
<proteinExistence type="predicted"/>
<evidence type="ECO:0000313" key="2">
    <source>
        <dbReference type="Proteomes" id="UP000507470"/>
    </source>
</evidence>
<organism evidence="1 2">
    <name type="scientific">Mytilus coruscus</name>
    <name type="common">Sea mussel</name>
    <dbReference type="NCBI Taxonomy" id="42192"/>
    <lineage>
        <taxon>Eukaryota</taxon>
        <taxon>Metazoa</taxon>
        <taxon>Spiralia</taxon>
        <taxon>Lophotrochozoa</taxon>
        <taxon>Mollusca</taxon>
        <taxon>Bivalvia</taxon>
        <taxon>Autobranchia</taxon>
        <taxon>Pteriomorphia</taxon>
        <taxon>Mytilida</taxon>
        <taxon>Mytiloidea</taxon>
        <taxon>Mytilidae</taxon>
        <taxon>Mytilinae</taxon>
        <taxon>Mytilus</taxon>
    </lineage>
</organism>
<dbReference type="Proteomes" id="UP000507470">
    <property type="component" value="Unassembled WGS sequence"/>
</dbReference>
<gene>
    <name evidence="1" type="ORF">MCOR_26899</name>
</gene>
<accession>A0A6J8CA05</accession>
<keyword evidence="2" id="KW-1185">Reference proteome</keyword>
<dbReference type="AlphaFoldDB" id="A0A6J8CA05"/>